<proteinExistence type="predicted"/>
<dbReference type="AlphaFoldDB" id="A0AAE0LAA5"/>
<organism evidence="5 6">
    <name type="scientific">Cymbomonas tetramitiformis</name>
    <dbReference type="NCBI Taxonomy" id="36881"/>
    <lineage>
        <taxon>Eukaryota</taxon>
        <taxon>Viridiplantae</taxon>
        <taxon>Chlorophyta</taxon>
        <taxon>Pyramimonadophyceae</taxon>
        <taxon>Pyramimonadales</taxon>
        <taxon>Pyramimonadaceae</taxon>
        <taxon>Cymbomonas</taxon>
    </lineage>
</organism>
<evidence type="ECO:0000256" key="2">
    <source>
        <dbReference type="ARBA" id="ARBA00023187"/>
    </source>
</evidence>
<feature type="compositionally biased region" description="Basic and acidic residues" evidence="3">
    <location>
        <begin position="213"/>
        <end position="225"/>
    </location>
</feature>
<keyword evidence="1" id="KW-0507">mRNA processing</keyword>
<feature type="region of interest" description="Disordered" evidence="3">
    <location>
        <begin position="177"/>
        <end position="225"/>
    </location>
</feature>
<feature type="compositionally biased region" description="Pro residues" evidence="3">
    <location>
        <begin position="287"/>
        <end position="299"/>
    </location>
</feature>
<sequence>MAGTIYATMRKYDQNLHKFARSERAKAEKQAEIIAQNRGDPNQTLRILGIRSSVHHDVEQYNAIEAKEGLIPWNDEDDNLIDRFDGRALLDFYREPPKNRAPQQKTDEEEELEEQLCFESFRDLVVLLQSCEDDEAGLQKVEKGEMEEGARQSYEKSTHAKVAKKAAATGAFAAVGFSYGGEANPPPPEKDGSSDEDEDDESSSSESSESDGGNEKYEGVNKTAEDLFGLEDFSGLLKREKREKKNAKAVLKKPNPMGSRRQRRKKIRELRSQGITDRDAYKQFKPQQPPPSGNPPPEPSYRRRSSPTYDAFKRRERSPPSSRVSRRDRDGSVSPPRRQYITDFGTGAASSDEETRRRRGRLPTARPADTDRERPILEALRRDPAGDPSRLRPHASIGSSSPPPRDHIGADERRPGAAGKHTAAAGAVSGAQPTSTCSCCSVAK</sequence>
<comment type="caution">
    <text evidence="5">The sequence shown here is derived from an EMBL/GenBank/DDBJ whole genome shotgun (WGS) entry which is preliminary data.</text>
</comment>
<reference evidence="5 6" key="1">
    <citation type="journal article" date="2015" name="Genome Biol. Evol.">
        <title>Comparative Genomics of a Bacterivorous Green Alga Reveals Evolutionary Causalities and Consequences of Phago-Mixotrophic Mode of Nutrition.</title>
        <authorList>
            <person name="Burns J.A."/>
            <person name="Paasch A."/>
            <person name="Narechania A."/>
            <person name="Kim E."/>
        </authorList>
    </citation>
    <scope>NUCLEOTIDE SEQUENCE [LARGE SCALE GENOMIC DNA]</scope>
    <source>
        <strain evidence="5 6">PLY_AMNH</strain>
    </source>
</reference>
<evidence type="ECO:0000313" key="5">
    <source>
        <dbReference type="EMBL" id="KAK3277474.1"/>
    </source>
</evidence>
<dbReference type="PANTHER" id="PTHR13161">
    <property type="entry name" value="SPLICING FACTOR SUPPRESSOR OF WHITE APRICOT"/>
    <property type="match status" value="1"/>
</dbReference>
<name>A0AAE0LAA5_9CHLO</name>
<evidence type="ECO:0000256" key="1">
    <source>
        <dbReference type="ARBA" id="ARBA00022664"/>
    </source>
</evidence>
<dbReference type="SMART" id="SM01141">
    <property type="entry name" value="DRY_EERY"/>
    <property type="match status" value="1"/>
</dbReference>
<protein>
    <recommendedName>
        <fullName evidence="4">Suppressor of white apricot N-terminal domain-containing protein</fullName>
    </recommendedName>
</protein>
<keyword evidence="6" id="KW-1185">Reference proteome</keyword>
<dbReference type="Proteomes" id="UP001190700">
    <property type="component" value="Unassembled WGS sequence"/>
</dbReference>
<dbReference type="InterPro" id="IPR019147">
    <property type="entry name" value="SWAP_N_domain"/>
</dbReference>
<feature type="compositionally biased region" description="Low complexity" evidence="3">
    <location>
        <begin position="416"/>
        <end position="427"/>
    </location>
</feature>
<gene>
    <name evidence="5" type="ORF">CYMTET_14520</name>
</gene>
<dbReference type="GO" id="GO:0006397">
    <property type="term" value="P:mRNA processing"/>
    <property type="evidence" value="ECO:0007669"/>
    <property type="project" value="UniProtKB-KW"/>
</dbReference>
<feature type="domain" description="Suppressor of white apricot N-terminal" evidence="4">
    <location>
        <begin position="43"/>
        <end position="183"/>
    </location>
</feature>
<keyword evidence="2" id="KW-0508">mRNA splicing</keyword>
<dbReference type="EMBL" id="LGRX02006089">
    <property type="protein sequence ID" value="KAK3277474.1"/>
    <property type="molecule type" value="Genomic_DNA"/>
</dbReference>
<feature type="region of interest" description="Disordered" evidence="3">
    <location>
        <begin position="239"/>
        <end position="444"/>
    </location>
</feature>
<feature type="compositionally biased region" description="Basic residues" evidence="3">
    <location>
        <begin position="239"/>
        <end position="251"/>
    </location>
</feature>
<feature type="compositionally biased region" description="Basic and acidic residues" evidence="3">
    <location>
        <begin position="404"/>
        <end position="415"/>
    </location>
</feature>
<dbReference type="Pfam" id="PF09750">
    <property type="entry name" value="DRY_EERY"/>
    <property type="match status" value="1"/>
</dbReference>
<feature type="compositionally biased region" description="Basic and acidic residues" evidence="3">
    <location>
        <begin position="368"/>
        <end position="385"/>
    </location>
</feature>
<dbReference type="GO" id="GO:0008380">
    <property type="term" value="P:RNA splicing"/>
    <property type="evidence" value="ECO:0007669"/>
    <property type="project" value="UniProtKB-KW"/>
</dbReference>
<feature type="compositionally biased region" description="Acidic residues" evidence="3">
    <location>
        <begin position="194"/>
        <end position="203"/>
    </location>
</feature>
<dbReference type="InterPro" id="IPR040397">
    <property type="entry name" value="SWAP"/>
</dbReference>
<evidence type="ECO:0000256" key="3">
    <source>
        <dbReference type="SAM" id="MobiDB-lite"/>
    </source>
</evidence>
<dbReference type="PANTHER" id="PTHR13161:SF4">
    <property type="entry name" value="CLK4-ASSOCIATING SERINE_ARGININE RICH PROTEIN"/>
    <property type="match status" value="1"/>
</dbReference>
<evidence type="ECO:0000259" key="4">
    <source>
        <dbReference type="SMART" id="SM01141"/>
    </source>
</evidence>
<evidence type="ECO:0000313" key="6">
    <source>
        <dbReference type="Proteomes" id="UP001190700"/>
    </source>
</evidence>
<accession>A0AAE0LAA5</accession>